<dbReference type="Proteomes" id="UP001193081">
    <property type="component" value="Unassembled WGS sequence"/>
</dbReference>
<keyword evidence="2" id="KW-0489">Methyltransferase</keyword>
<comment type="caution">
    <text evidence="2">The sequence shown here is derived from an EMBL/GenBank/DDBJ whole genome shotgun (WGS) entry which is preliminary data.</text>
</comment>
<reference evidence="2 3" key="1">
    <citation type="submission" date="2021-03" db="EMBL/GenBank/DDBJ databases">
        <authorList>
            <person name="Grouzdev D.S."/>
        </authorList>
    </citation>
    <scope>NUCLEOTIDE SEQUENCE [LARGE SCALE GENOMIC DNA]</scope>
    <source>
        <strain evidence="2 3">M50-1</strain>
    </source>
</reference>
<dbReference type="InterPro" id="IPR041698">
    <property type="entry name" value="Methyltransf_25"/>
</dbReference>
<organism evidence="2 3">
    <name type="scientific">Candidatus Chloroploca mongolica</name>
    <dbReference type="NCBI Taxonomy" id="2528176"/>
    <lineage>
        <taxon>Bacteria</taxon>
        <taxon>Bacillati</taxon>
        <taxon>Chloroflexota</taxon>
        <taxon>Chloroflexia</taxon>
        <taxon>Chloroflexales</taxon>
        <taxon>Chloroflexineae</taxon>
        <taxon>Oscillochloridaceae</taxon>
        <taxon>Candidatus Chloroploca</taxon>
    </lineage>
</organism>
<dbReference type="SUPFAM" id="SSF53335">
    <property type="entry name" value="S-adenosyl-L-methionine-dependent methyltransferases"/>
    <property type="match status" value="1"/>
</dbReference>
<dbReference type="CDD" id="cd02440">
    <property type="entry name" value="AdoMet_MTases"/>
    <property type="match status" value="1"/>
</dbReference>
<sequence>MRCVANLVLLYRQVVRWAFHVLYHEFAWSYDFVAALVSRGYWQRWTAAALPELQGVTLELGAGPGHMQLALANRAATFGLDRSPTMLALAARRVRRAGATPRLMRADAAALPVCSAACATVFATFPSEYIVDPATQAEIRRVLMPGGRLVLVPFAELDAGWYQRLMALAYRLTLQFRPRADHPSDQGVSLTGSPAGTPERLELAGMVLYGRWVRVGASRVMVMVGTHGQEAYGTDL</sequence>
<evidence type="ECO:0000313" key="3">
    <source>
        <dbReference type="Proteomes" id="UP001193081"/>
    </source>
</evidence>
<gene>
    <name evidence="2" type="ORF">EYB53_003440</name>
</gene>
<evidence type="ECO:0000259" key="1">
    <source>
        <dbReference type="Pfam" id="PF13649"/>
    </source>
</evidence>
<keyword evidence="3" id="KW-1185">Reference proteome</keyword>
<dbReference type="EMBL" id="SIJK02000004">
    <property type="protein sequence ID" value="MBP1464758.1"/>
    <property type="molecule type" value="Genomic_DNA"/>
</dbReference>
<dbReference type="InterPro" id="IPR029063">
    <property type="entry name" value="SAM-dependent_MTases_sf"/>
</dbReference>
<dbReference type="GO" id="GO:0008168">
    <property type="term" value="F:methyltransferase activity"/>
    <property type="evidence" value="ECO:0007669"/>
    <property type="project" value="UniProtKB-KW"/>
</dbReference>
<proteinExistence type="predicted"/>
<evidence type="ECO:0000313" key="2">
    <source>
        <dbReference type="EMBL" id="MBP1464758.1"/>
    </source>
</evidence>
<keyword evidence="2" id="KW-0808">Transferase</keyword>
<protein>
    <submittedName>
        <fullName evidence="2">Methyltransferase domain-containing protein</fullName>
    </submittedName>
</protein>
<dbReference type="Pfam" id="PF13649">
    <property type="entry name" value="Methyltransf_25"/>
    <property type="match status" value="1"/>
</dbReference>
<name>A0ABS4D5R1_9CHLR</name>
<accession>A0ABS4D5R1</accession>
<dbReference type="Gene3D" id="3.40.50.150">
    <property type="entry name" value="Vaccinia Virus protein VP39"/>
    <property type="match status" value="1"/>
</dbReference>
<feature type="domain" description="Methyltransferase" evidence="1">
    <location>
        <begin position="58"/>
        <end position="147"/>
    </location>
</feature>
<dbReference type="GO" id="GO:0032259">
    <property type="term" value="P:methylation"/>
    <property type="evidence" value="ECO:0007669"/>
    <property type="project" value="UniProtKB-KW"/>
</dbReference>